<dbReference type="Proteomes" id="UP000199119">
    <property type="component" value="Unassembled WGS sequence"/>
</dbReference>
<dbReference type="STRING" id="1177982.SAMN04489711_13116"/>
<dbReference type="RefSeq" id="WP_139222962.1">
    <property type="nucleotide sequence ID" value="NZ_FONX01000031.1"/>
</dbReference>
<evidence type="ECO:0000313" key="1">
    <source>
        <dbReference type="EMBL" id="SFF32663.1"/>
    </source>
</evidence>
<accession>A0A1I2HTC8</accession>
<keyword evidence="2" id="KW-1185">Reference proteome</keyword>
<gene>
    <name evidence="1" type="ORF">SAMN04489711_13116</name>
</gene>
<protein>
    <submittedName>
        <fullName evidence="1">Uncharacterized protein</fullName>
    </submittedName>
</protein>
<name>A0A1I2HTC8_9BURK</name>
<sequence>MDAIQDPVAVINTLQARIHQLEGQLRLEREQAQEGIQRQFPDALRRLRMHAVIPLYVGSGDSEALREDVARSSPELSQAMQEVWMLSGAPVAQDVKMAIATAAKNGMSRWF</sequence>
<reference evidence="2" key="1">
    <citation type="submission" date="2016-10" db="EMBL/GenBank/DDBJ databases">
        <authorList>
            <person name="Varghese N."/>
            <person name="Submissions S."/>
        </authorList>
    </citation>
    <scope>NUCLEOTIDE SEQUENCE [LARGE SCALE GENOMIC DNA]</scope>
    <source>
        <strain evidence="2">DSM 27981</strain>
    </source>
</reference>
<organism evidence="1 2">
    <name type="scientific">Paracidovorax wautersii</name>
    <dbReference type="NCBI Taxonomy" id="1177982"/>
    <lineage>
        <taxon>Bacteria</taxon>
        <taxon>Pseudomonadati</taxon>
        <taxon>Pseudomonadota</taxon>
        <taxon>Betaproteobacteria</taxon>
        <taxon>Burkholderiales</taxon>
        <taxon>Comamonadaceae</taxon>
        <taxon>Paracidovorax</taxon>
    </lineage>
</organism>
<evidence type="ECO:0000313" key="2">
    <source>
        <dbReference type="Proteomes" id="UP000199119"/>
    </source>
</evidence>
<proteinExistence type="predicted"/>
<dbReference type="AlphaFoldDB" id="A0A1I2HTC8"/>
<dbReference type="EMBL" id="FONX01000031">
    <property type="protein sequence ID" value="SFF32663.1"/>
    <property type="molecule type" value="Genomic_DNA"/>
</dbReference>
<dbReference type="OrthoDB" id="9954586at2"/>